<evidence type="ECO:0000313" key="3">
    <source>
        <dbReference type="Proteomes" id="UP000054266"/>
    </source>
</evidence>
<dbReference type="EMBL" id="KN846960">
    <property type="protein sequence ID" value="KIW65614.1"/>
    <property type="molecule type" value="Genomic_DNA"/>
</dbReference>
<feature type="compositionally biased region" description="Polar residues" evidence="1">
    <location>
        <begin position="321"/>
        <end position="339"/>
    </location>
</feature>
<reference evidence="2 3" key="1">
    <citation type="submission" date="2015-01" db="EMBL/GenBank/DDBJ databases">
        <title>The Genome Sequence of Capronia semiimmersa CBS27337.</title>
        <authorList>
            <consortium name="The Broad Institute Genomics Platform"/>
            <person name="Cuomo C."/>
            <person name="de Hoog S."/>
            <person name="Gorbushina A."/>
            <person name="Stielow B."/>
            <person name="Teixiera M."/>
            <person name="Abouelleil A."/>
            <person name="Chapman S.B."/>
            <person name="Priest M."/>
            <person name="Young S.K."/>
            <person name="Wortman J."/>
            <person name="Nusbaum C."/>
            <person name="Birren B."/>
        </authorList>
    </citation>
    <scope>NUCLEOTIDE SEQUENCE [LARGE SCALE GENOMIC DNA]</scope>
    <source>
        <strain evidence="2 3">CBS 27337</strain>
    </source>
</reference>
<dbReference type="STRING" id="5601.A0A0D2G0I1"/>
<accession>A0A0D2G0I1</accession>
<keyword evidence="3" id="KW-1185">Reference proteome</keyword>
<proteinExistence type="predicted"/>
<evidence type="ECO:0000256" key="1">
    <source>
        <dbReference type="SAM" id="MobiDB-lite"/>
    </source>
</evidence>
<feature type="region of interest" description="Disordered" evidence="1">
    <location>
        <begin position="310"/>
        <end position="350"/>
    </location>
</feature>
<organism evidence="2 3">
    <name type="scientific">Phialophora macrospora</name>
    <dbReference type="NCBI Taxonomy" id="1851006"/>
    <lineage>
        <taxon>Eukaryota</taxon>
        <taxon>Fungi</taxon>
        <taxon>Dikarya</taxon>
        <taxon>Ascomycota</taxon>
        <taxon>Pezizomycotina</taxon>
        <taxon>Eurotiomycetes</taxon>
        <taxon>Chaetothyriomycetidae</taxon>
        <taxon>Chaetothyriales</taxon>
        <taxon>Herpotrichiellaceae</taxon>
        <taxon>Phialophora</taxon>
    </lineage>
</organism>
<sequence length="478" mass="53194">MQCSDPLMTTYRNAVSTQGGQNHTCAHRSMEHPEICHNLSPSTFLDSNANLYSCPNPHEDTLPMPTNNDPLYKSWAVDGSRFGNTGRISDKATTQNSIRSRGTEVRSAAQPYGTSMFWSGRNDGFEDWLRTMPTAETPSHTIQSPLLNDPTLAPELSLDDMDLNAMLQTPREVRPVLYAPQEMKFHAWSGINEERAASKLVDEKVYDAGENWGYDFSKNAVDTPDILPSSACVQAESGLGFSDFDLGLASAQTATCHSTMSIDPFLPELPFSTGSQFEFLDDIPAFAMDYLSPTSQYREADASLAMNYRPQYPDPEDFETPVSSTPGLTSASTTPNGQQAARGAQRDTSKDALLVRLRQDGKSYKQIKETGGFEEAESTLRGRYRTLIKPKEARVRKPEWRDRDIQLLLKSVIHFSNSNPIALGAWNGLDADAVRQFANKVPWKQVAEWMEDQGTYKFGNSTVKKQYLAELKKRGAPV</sequence>
<name>A0A0D2G0I1_9EURO</name>
<protein>
    <recommendedName>
        <fullName evidence="4">Myb-like domain-containing protein</fullName>
    </recommendedName>
</protein>
<gene>
    <name evidence="2" type="ORF">PV04_07858</name>
</gene>
<dbReference type="Proteomes" id="UP000054266">
    <property type="component" value="Unassembled WGS sequence"/>
</dbReference>
<evidence type="ECO:0008006" key="4">
    <source>
        <dbReference type="Google" id="ProtNLM"/>
    </source>
</evidence>
<evidence type="ECO:0000313" key="2">
    <source>
        <dbReference type="EMBL" id="KIW65614.1"/>
    </source>
</evidence>
<dbReference type="HOGENOM" id="CLU_045134_0_0_1"/>
<dbReference type="AlphaFoldDB" id="A0A0D2G0I1"/>